<proteinExistence type="predicted"/>
<evidence type="ECO:0000256" key="1">
    <source>
        <dbReference type="SAM" id="MobiDB-lite"/>
    </source>
</evidence>
<feature type="compositionally biased region" description="Polar residues" evidence="1">
    <location>
        <begin position="1"/>
        <end position="14"/>
    </location>
</feature>
<protein>
    <submittedName>
        <fullName evidence="2">Uncharacterized protein</fullName>
    </submittedName>
</protein>
<name>A0A0N7L7Y4_PLAHL</name>
<accession>A0A0N7L7Y4</accession>
<feature type="region of interest" description="Disordered" evidence="1">
    <location>
        <begin position="1"/>
        <end position="31"/>
    </location>
</feature>
<keyword evidence="3" id="KW-1185">Reference proteome</keyword>
<evidence type="ECO:0000313" key="2">
    <source>
        <dbReference type="EMBL" id="CEG48363.1"/>
    </source>
</evidence>
<dbReference type="RefSeq" id="XP_024584732.1">
    <property type="nucleotide sequence ID" value="XM_024719432.1"/>
</dbReference>
<dbReference type="AlphaFoldDB" id="A0A0N7L7Y4"/>
<dbReference type="EMBL" id="CCYD01002939">
    <property type="protein sequence ID" value="CEG48363.1"/>
    <property type="molecule type" value="Genomic_DNA"/>
</dbReference>
<sequence>MAKSEASQTTLENRSGSGSASIAASPESPHDNRLDCNSYFGLIAYLTNTHVIVNDTKWDHILIEKRQSQFRISSLHWAIG</sequence>
<feature type="compositionally biased region" description="Low complexity" evidence="1">
    <location>
        <begin position="15"/>
        <end position="25"/>
    </location>
</feature>
<dbReference type="GeneID" id="36401244"/>
<reference evidence="3" key="1">
    <citation type="submission" date="2014-09" db="EMBL/GenBank/DDBJ databases">
        <authorList>
            <person name="Sharma Rahul"/>
            <person name="Thines Marco"/>
        </authorList>
    </citation>
    <scope>NUCLEOTIDE SEQUENCE [LARGE SCALE GENOMIC DNA]</scope>
</reference>
<organism evidence="2 3">
    <name type="scientific">Plasmopara halstedii</name>
    <name type="common">Downy mildew of sunflower</name>
    <dbReference type="NCBI Taxonomy" id="4781"/>
    <lineage>
        <taxon>Eukaryota</taxon>
        <taxon>Sar</taxon>
        <taxon>Stramenopiles</taxon>
        <taxon>Oomycota</taxon>
        <taxon>Peronosporomycetes</taxon>
        <taxon>Peronosporales</taxon>
        <taxon>Peronosporaceae</taxon>
        <taxon>Plasmopara</taxon>
    </lineage>
</organism>
<evidence type="ECO:0000313" key="3">
    <source>
        <dbReference type="Proteomes" id="UP000054928"/>
    </source>
</evidence>
<dbReference type="Proteomes" id="UP000054928">
    <property type="component" value="Unassembled WGS sequence"/>
</dbReference>